<dbReference type="AlphaFoldDB" id="A0AAV3XMW5"/>
<comment type="caution">
    <text evidence="1">The sequence shown here is derived from an EMBL/GenBank/DDBJ whole genome shotgun (WGS) entry which is preliminary data.</text>
</comment>
<accession>A0AAV3XMW5</accession>
<organism evidence="1 2">
    <name type="scientific">Microseira wollei NIES-4236</name>
    <dbReference type="NCBI Taxonomy" id="2530354"/>
    <lineage>
        <taxon>Bacteria</taxon>
        <taxon>Bacillati</taxon>
        <taxon>Cyanobacteriota</taxon>
        <taxon>Cyanophyceae</taxon>
        <taxon>Oscillatoriophycideae</taxon>
        <taxon>Aerosakkonematales</taxon>
        <taxon>Aerosakkonemataceae</taxon>
        <taxon>Microseira</taxon>
    </lineage>
</organism>
<sequence length="88" mass="10487">MWINQTIRNTNAKTKAKHFKRMWLEVSNQGFEVVKSGDLYTVSFSLYRSRKGRIPLEVHAAWWFTNRILLSWTHNLYKKAKLFPANCL</sequence>
<evidence type="ECO:0000313" key="1">
    <source>
        <dbReference type="EMBL" id="GET43653.1"/>
    </source>
</evidence>
<gene>
    <name evidence="1" type="ORF">MiSe_84780</name>
</gene>
<keyword evidence="2" id="KW-1185">Reference proteome</keyword>
<dbReference type="EMBL" id="BLAY01000240">
    <property type="protein sequence ID" value="GET43653.1"/>
    <property type="molecule type" value="Genomic_DNA"/>
</dbReference>
<reference evidence="1" key="1">
    <citation type="submission" date="2019-10" db="EMBL/GenBank/DDBJ databases">
        <title>Draft genome sequece of Microseira wollei NIES-4236.</title>
        <authorList>
            <person name="Yamaguchi H."/>
            <person name="Suzuki S."/>
            <person name="Kawachi M."/>
        </authorList>
    </citation>
    <scope>NUCLEOTIDE SEQUENCE</scope>
    <source>
        <strain evidence="1">NIES-4236</strain>
    </source>
</reference>
<name>A0AAV3XMW5_9CYAN</name>
<proteinExistence type="predicted"/>
<evidence type="ECO:0000313" key="2">
    <source>
        <dbReference type="Proteomes" id="UP001050975"/>
    </source>
</evidence>
<dbReference type="Proteomes" id="UP001050975">
    <property type="component" value="Unassembled WGS sequence"/>
</dbReference>
<protein>
    <submittedName>
        <fullName evidence="1">Uncharacterized protein</fullName>
    </submittedName>
</protein>